<evidence type="ECO:0000256" key="1">
    <source>
        <dbReference type="SAM" id="MobiDB-lite"/>
    </source>
</evidence>
<name>A0A1G2MJK7_9BACT</name>
<feature type="region of interest" description="Disordered" evidence="1">
    <location>
        <begin position="229"/>
        <end position="249"/>
    </location>
</feature>
<protein>
    <recommendedName>
        <fullName evidence="5">Carboxypeptidase regulatory-like domain-containing protein</fullName>
    </recommendedName>
</protein>
<dbReference type="Proteomes" id="UP000178413">
    <property type="component" value="Unassembled WGS sequence"/>
</dbReference>
<keyword evidence="2" id="KW-0472">Membrane</keyword>
<evidence type="ECO:0000256" key="2">
    <source>
        <dbReference type="SAM" id="Phobius"/>
    </source>
</evidence>
<dbReference type="EMBL" id="MHRM01000015">
    <property type="protein sequence ID" value="OHA23924.1"/>
    <property type="molecule type" value="Genomic_DNA"/>
</dbReference>
<dbReference type="InterPro" id="IPR012902">
    <property type="entry name" value="N_methyl_site"/>
</dbReference>
<sequence length="608" mass="64560">MKDQKVRTGVGAEFKNKKGFTLVEVIVGSAVFLVIAIGAYNAYVGLFKLVDLGQYRVLAVSLANEQFELARNMPYSDVGVQNSIPVGLIPHQQTLVRGGVTFSVTSTVRNVDLSFDGTIGGVPNDLSPADNKLLEITVSCSDCRGMAPITLSGRVAPKNLETASTNGALFIKVFDANGQPVQGAAVHVVNVATTTTIVIDDITDDGGLLQLVDVPPGTNAYRVTVSKSGYSSDRTYPPGGADNPDPSKPDATVILQQVTQISFAIDRLGSLAFQSLTPTCQAVGDFDFSLTGSKDIGQGVPKYSSNMATNPSGLLDLGSMEWDTYVIDPIDTVYDIVGVNPLNPVTVNPSASQSVQLVLAVKNPRALLVTVKDSVTGLPLSDALVAISEDGVSSTTETTGKGYLNQTDWSGGFGQESFSNPSKYWSDDANIDNTTVAGDIRLKEVFGSYASTGTLESSTFDTGSVSNFYNFVWAPSDQPIAVGPASVRFQFASNATVTATTTWNFKGPDGTSNTFYSVPDSTIWNGHSGDRYARYKAYLATQSATNTPNISDTAFTFTSSCTPPGQTAFTGLSSGTYHMSVYKAGYSLYESDVVVSSDWQEWEVELGH</sequence>
<organism evidence="3 4">
    <name type="scientific">Candidatus Taylorbacteria bacterium RIFCSPHIGHO2_02_FULL_44_12</name>
    <dbReference type="NCBI Taxonomy" id="1802308"/>
    <lineage>
        <taxon>Bacteria</taxon>
        <taxon>Candidatus Tayloriibacteriota</taxon>
    </lineage>
</organism>
<evidence type="ECO:0000313" key="4">
    <source>
        <dbReference type="Proteomes" id="UP000178413"/>
    </source>
</evidence>
<dbReference type="Pfam" id="PF07963">
    <property type="entry name" value="N_methyl"/>
    <property type="match status" value="1"/>
</dbReference>
<accession>A0A1G2MJK7</accession>
<dbReference type="NCBIfam" id="TIGR02532">
    <property type="entry name" value="IV_pilin_GFxxxE"/>
    <property type="match status" value="1"/>
</dbReference>
<keyword evidence="2" id="KW-0812">Transmembrane</keyword>
<dbReference type="InterPro" id="IPR008969">
    <property type="entry name" value="CarboxyPept-like_regulatory"/>
</dbReference>
<reference evidence="3 4" key="1">
    <citation type="journal article" date="2016" name="Nat. Commun.">
        <title>Thousands of microbial genomes shed light on interconnected biogeochemical processes in an aquifer system.</title>
        <authorList>
            <person name="Anantharaman K."/>
            <person name="Brown C.T."/>
            <person name="Hug L.A."/>
            <person name="Sharon I."/>
            <person name="Castelle C.J."/>
            <person name="Probst A.J."/>
            <person name="Thomas B.C."/>
            <person name="Singh A."/>
            <person name="Wilkins M.J."/>
            <person name="Karaoz U."/>
            <person name="Brodie E.L."/>
            <person name="Williams K.H."/>
            <person name="Hubbard S.S."/>
            <person name="Banfield J.F."/>
        </authorList>
    </citation>
    <scope>NUCLEOTIDE SEQUENCE [LARGE SCALE GENOMIC DNA]</scope>
</reference>
<dbReference type="Gene3D" id="2.60.40.1120">
    <property type="entry name" value="Carboxypeptidase-like, regulatory domain"/>
    <property type="match status" value="1"/>
</dbReference>
<dbReference type="PROSITE" id="PS00409">
    <property type="entry name" value="PROKAR_NTER_METHYL"/>
    <property type="match status" value="1"/>
</dbReference>
<feature type="transmembrane region" description="Helical" evidence="2">
    <location>
        <begin position="21"/>
        <end position="43"/>
    </location>
</feature>
<dbReference type="AlphaFoldDB" id="A0A1G2MJK7"/>
<evidence type="ECO:0008006" key="5">
    <source>
        <dbReference type="Google" id="ProtNLM"/>
    </source>
</evidence>
<dbReference type="SUPFAM" id="SSF49464">
    <property type="entry name" value="Carboxypeptidase regulatory domain-like"/>
    <property type="match status" value="1"/>
</dbReference>
<gene>
    <name evidence="3" type="ORF">A3D50_02445</name>
</gene>
<evidence type="ECO:0000313" key="3">
    <source>
        <dbReference type="EMBL" id="OHA23924.1"/>
    </source>
</evidence>
<keyword evidence="2" id="KW-1133">Transmembrane helix</keyword>
<dbReference type="STRING" id="1802308.A3D50_02445"/>
<proteinExistence type="predicted"/>
<comment type="caution">
    <text evidence="3">The sequence shown here is derived from an EMBL/GenBank/DDBJ whole genome shotgun (WGS) entry which is preliminary data.</text>
</comment>